<gene>
    <name evidence="1" type="ORF">KIH39_20545</name>
</gene>
<sequence>MQNPREGRKIVLTRDIDGRTELVEWIRHADTVWIVSDGQERTIGPEARRQEWADLESQGFVEIFPTDQPKIAAEKERVLVLIRSAFQGVSLGEGVGLLQGQGLDDYADKLTLAAYRAQDEKQDWSAIPVAELNRCHSSLSFFDAAGMRFHLPAYLVAELEGSLQSIDVVYYLVHISRGGASQFETLSPAQREAVRAFLLLQLSDAHREFDQPMIQASLKNYWKADTVS</sequence>
<keyword evidence="2" id="KW-1185">Reference proteome</keyword>
<name>A0A8E6B4D2_9BACT</name>
<evidence type="ECO:0000313" key="1">
    <source>
        <dbReference type="EMBL" id="QVL31214.1"/>
    </source>
</evidence>
<dbReference type="RefSeq" id="WP_213495095.1">
    <property type="nucleotide sequence ID" value="NZ_CP074694.1"/>
</dbReference>
<dbReference type="EMBL" id="CP074694">
    <property type="protein sequence ID" value="QVL31214.1"/>
    <property type="molecule type" value="Genomic_DNA"/>
</dbReference>
<reference evidence="1" key="1">
    <citation type="submission" date="2021-05" db="EMBL/GenBank/DDBJ databases">
        <title>Complete genome sequence of the cellulolytic planctomycete Telmatocola sphagniphila SP2T and characterization of the first cellulase from planctomycetes.</title>
        <authorList>
            <person name="Rakitin A.L."/>
            <person name="Beletsky A.V."/>
            <person name="Naumoff D.G."/>
            <person name="Kulichevskaya I.S."/>
            <person name="Mardanov A.V."/>
            <person name="Ravin N.V."/>
            <person name="Dedysh S.N."/>
        </authorList>
    </citation>
    <scope>NUCLEOTIDE SEQUENCE</scope>
    <source>
        <strain evidence="1">SP2T</strain>
    </source>
</reference>
<dbReference type="Proteomes" id="UP000676194">
    <property type="component" value="Chromosome"/>
</dbReference>
<dbReference type="KEGG" id="tsph:KIH39_20545"/>
<protein>
    <submittedName>
        <fullName evidence="1">Uncharacterized protein</fullName>
    </submittedName>
</protein>
<dbReference type="InterPro" id="IPR046560">
    <property type="entry name" value="DUF6714"/>
</dbReference>
<accession>A0A8E6B4D2</accession>
<proteinExistence type="predicted"/>
<organism evidence="1 2">
    <name type="scientific">Telmatocola sphagniphila</name>
    <dbReference type="NCBI Taxonomy" id="1123043"/>
    <lineage>
        <taxon>Bacteria</taxon>
        <taxon>Pseudomonadati</taxon>
        <taxon>Planctomycetota</taxon>
        <taxon>Planctomycetia</taxon>
        <taxon>Gemmatales</taxon>
        <taxon>Gemmataceae</taxon>
    </lineage>
</organism>
<evidence type="ECO:0000313" key="2">
    <source>
        <dbReference type="Proteomes" id="UP000676194"/>
    </source>
</evidence>
<dbReference type="Pfam" id="PF20461">
    <property type="entry name" value="DUF6714"/>
    <property type="match status" value="1"/>
</dbReference>
<dbReference type="AlphaFoldDB" id="A0A8E6B4D2"/>